<dbReference type="KEGG" id="ccp:CHC_T00003029001"/>
<organism evidence="1 2">
    <name type="scientific">Chondrus crispus</name>
    <name type="common">Carrageen Irish moss</name>
    <name type="synonym">Polymorpha crispa</name>
    <dbReference type="NCBI Taxonomy" id="2769"/>
    <lineage>
        <taxon>Eukaryota</taxon>
        <taxon>Rhodophyta</taxon>
        <taxon>Florideophyceae</taxon>
        <taxon>Rhodymeniophycidae</taxon>
        <taxon>Gigartinales</taxon>
        <taxon>Gigartinaceae</taxon>
        <taxon>Chondrus</taxon>
    </lineage>
</organism>
<gene>
    <name evidence="1" type="ORF">CHC_T00003029001</name>
</gene>
<dbReference type="Gramene" id="CDF35085">
    <property type="protein sequence ID" value="CDF35085"/>
    <property type="gene ID" value="CHC_T00003029001"/>
</dbReference>
<dbReference type="GeneID" id="17322621"/>
<evidence type="ECO:0000313" key="2">
    <source>
        <dbReference type="Proteomes" id="UP000012073"/>
    </source>
</evidence>
<dbReference type="Proteomes" id="UP000012073">
    <property type="component" value="Unassembled WGS sequence"/>
</dbReference>
<dbReference type="EMBL" id="HG001718">
    <property type="protein sequence ID" value="CDF35085.1"/>
    <property type="molecule type" value="Genomic_DNA"/>
</dbReference>
<accession>R7QC99</accession>
<sequence length="91" mass="10396">MGRGRKKDHRAALVRRQKVLSQVAFCNSVCRRSTFADSAFCHNTATLALAMKIAHAIKDYRHYCTCLRRVYVRFRLWAGPPRHHSLPLSGG</sequence>
<keyword evidence="2" id="KW-1185">Reference proteome</keyword>
<reference evidence="2" key="1">
    <citation type="journal article" date="2013" name="Proc. Natl. Acad. Sci. U.S.A.">
        <title>Genome structure and metabolic features in the red seaweed Chondrus crispus shed light on evolution of the Archaeplastida.</title>
        <authorList>
            <person name="Collen J."/>
            <person name="Porcel B."/>
            <person name="Carre W."/>
            <person name="Ball S.G."/>
            <person name="Chaparro C."/>
            <person name="Tonon T."/>
            <person name="Barbeyron T."/>
            <person name="Michel G."/>
            <person name="Noel B."/>
            <person name="Valentin K."/>
            <person name="Elias M."/>
            <person name="Artiguenave F."/>
            <person name="Arun A."/>
            <person name="Aury J.M."/>
            <person name="Barbosa-Neto J.F."/>
            <person name="Bothwell J.H."/>
            <person name="Bouget F.Y."/>
            <person name="Brillet L."/>
            <person name="Cabello-Hurtado F."/>
            <person name="Capella-Gutierrez S."/>
            <person name="Charrier B."/>
            <person name="Cladiere L."/>
            <person name="Cock J.M."/>
            <person name="Coelho S.M."/>
            <person name="Colleoni C."/>
            <person name="Czjzek M."/>
            <person name="Da Silva C."/>
            <person name="Delage L."/>
            <person name="Denoeud F."/>
            <person name="Deschamps P."/>
            <person name="Dittami S.M."/>
            <person name="Gabaldon T."/>
            <person name="Gachon C.M."/>
            <person name="Groisillier A."/>
            <person name="Herve C."/>
            <person name="Jabbari K."/>
            <person name="Katinka M."/>
            <person name="Kloareg B."/>
            <person name="Kowalczyk N."/>
            <person name="Labadie K."/>
            <person name="Leblanc C."/>
            <person name="Lopez P.J."/>
            <person name="McLachlan D.H."/>
            <person name="Meslet-Cladiere L."/>
            <person name="Moustafa A."/>
            <person name="Nehr Z."/>
            <person name="Nyvall Collen P."/>
            <person name="Panaud O."/>
            <person name="Partensky F."/>
            <person name="Poulain J."/>
            <person name="Rensing S.A."/>
            <person name="Rousvoal S."/>
            <person name="Samson G."/>
            <person name="Symeonidi A."/>
            <person name="Weissenbach J."/>
            <person name="Zambounis A."/>
            <person name="Wincker P."/>
            <person name="Boyen C."/>
        </authorList>
    </citation>
    <scope>NUCLEOTIDE SEQUENCE [LARGE SCALE GENOMIC DNA]</scope>
    <source>
        <strain evidence="2">cv. Stackhouse</strain>
    </source>
</reference>
<dbReference type="AlphaFoldDB" id="R7QC99"/>
<name>R7QC99_CHOCR</name>
<protein>
    <submittedName>
        <fullName evidence="1">Uncharacterized protein</fullName>
    </submittedName>
</protein>
<proteinExistence type="predicted"/>
<dbReference type="RefSeq" id="XP_005714904.1">
    <property type="nucleotide sequence ID" value="XM_005714847.1"/>
</dbReference>
<evidence type="ECO:0000313" key="1">
    <source>
        <dbReference type="EMBL" id="CDF35085.1"/>
    </source>
</evidence>